<dbReference type="Pfam" id="PF00384">
    <property type="entry name" value="Molybdopterin"/>
    <property type="match status" value="1"/>
</dbReference>
<dbReference type="InterPro" id="IPR050123">
    <property type="entry name" value="Prok_molybdopt-oxidoreductase"/>
</dbReference>
<evidence type="ECO:0000256" key="2">
    <source>
        <dbReference type="ARBA" id="ARBA00001966"/>
    </source>
</evidence>
<comment type="cofactor">
    <cofactor evidence="2">
        <name>[4Fe-4S] cluster</name>
        <dbReference type="ChEBI" id="CHEBI:49883"/>
    </cofactor>
</comment>
<feature type="domain" description="Molybdopterin dinucleotide-binding" evidence="11">
    <location>
        <begin position="648"/>
        <end position="755"/>
    </location>
</feature>
<name>A0A5R9J9Z0_9PROT</name>
<dbReference type="Proteomes" id="UP000305654">
    <property type="component" value="Unassembled WGS sequence"/>
</dbReference>
<evidence type="ECO:0000256" key="8">
    <source>
        <dbReference type="ARBA" id="ARBA00023004"/>
    </source>
</evidence>
<keyword evidence="8" id="KW-0408">Iron</keyword>
<dbReference type="GO" id="GO:0030151">
    <property type="term" value="F:molybdenum ion binding"/>
    <property type="evidence" value="ECO:0007669"/>
    <property type="project" value="InterPro"/>
</dbReference>
<dbReference type="InterPro" id="IPR006657">
    <property type="entry name" value="MoPterin_dinucl-bd_dom"/>
</dbReference>
<keyword evidence="9" id="KW-0411">Iron-sulfur</keyword>
<dbReference type="CDD" id="cd02767">
    <property type="entry name" value="MopB_ydeP"/>
    <property type="match status" value="1"/>
</dbReference>
<dbReference type="PANTHER" id="PTHR43105">
    <property type="entry name" value="RESPIRATORY NITRATE REDUCTASE"/>
    <property type="match status" value="1"/>
</dbReference>
<dbReference type="InterPro" id="IPR037951">
    <property type="entry name" value="MopB_CT_YdeP"/>
</dbReference>
<dbReference type="GO" id="GO:0045333">
    <property type="term" value="P:cellular respiration"/>
    <property type="evidence" value="ECO:0007669"/>
    <property type="project" value="UniProtKB-ARBA"/>
</dbReference>
<evidence type="ECO:0000256" key="3">
    <source>
        <dbReference type="ARBA" id="ARBA00010312"/>
    </source>
</evidence>
<keyword evidence="6" id="KW-0479">Metal-binding</keyword>
<dbReference type="InterPro" id="IPR009010">
    <property type="entry name" value="Asp_de-COase-like_dom_sf"/>
</dbReference>
<dbReference type="GO" id="GO:0051539">
    <property type="term" value="F:4 iron, 4 sulfur cluster binding"/>
    <property type="evidence" value="ECO:0007669"/>
    <property type="project" value="UniProtKB-KW"/>
</dbReference>
<dbReference type="NCBIfam" id="TIGR01701">
    <property type="entry name" value="Fdhalpha-like"/>
    <property type="match status" value="1"/>
</dbReference>
<dbReference type="SUPFAM" id="SSF50692">
    <property type="entry name" value="ADC-like"/>
    <property type="match status" value="1"/>
</dbReference>
<dbReference type="Gene3D" id="2.40.40.20">
    <property type="match status" value="1"/>
</dbReference>
<comment type="similarity">
    <text evidence="3">Belongs to the prokaryotic molybdopterin-containing oxidoreductase family.</text>
</comment>
<feature type="domain" description="Molybdopterin oxidoreductase" evidence="10">
    <location>
        <begin position="110"/>
        <end position="482"/>
    </location>
</feature>
<dbReference type="GO" id="GO:1990204">
    <property type="term" value="C:oxidoreductase complex"/>
    <property type="evidence" value="ECO:0007669"/>
    <property type="project" value="UniProtKB-ARBA"/>
</dbReference>
<proteinExistence type="inferred from homology"/>
<dbReference type="InterPro" id="IPR006656">
    <property type="entry name" value="Mopterin_OxRdtase"/>
</dbReference>
<organism evidence="12 13">
    <name type="scientific">Lichenicoccus roseus</name>
    <dbReference type="NCBI Taxonomy" id="2683649"/>
    <lineage>
        <taxon>Bacteria</taxon>
        <taxon>Pseudomonadati</taxon>
        <taxon>Pseudomonadota</taxon>
        <taxon>Alphaproteobacteria</taxon>
        <taxon>Acetobacterales</taxon>
        <taxon>Acetobacteraceae</taxon>
        <taxon>Lichenicoccus</taxon>
    </lineage>
</organism>
<dbReference type="OrthoDB" id="9803192at2"/>
<evidence type="ECO:0000256" key="7">
    <source>
        <dbReference type="ARBA" id="ARBA00023002"/>
    </source>
</evidence>
<sequence>MARHAVNKPYEAPAGGWGSARSLGNILRQEGVLASGALTLSRQNKVDGFQCVSCAWIKPATPLPFEFCENGAKATAWEITAHRCTPEFFASHTVTELLTWDDYQLEQSGRLTHPMRYDAVSDKYVPVSWGAAIAEIGRELRAVSDRKKAVFYSSGRCSNEASYLYALFARVYGNNNLPDSSNMCHETTSVALPQSIGVPIGTVSLDDFAKTECILVFGNNPGSNAPRMLHPLQEAAQRGVPIISFNPLRERGLERFTNPQSVTEMVGGHATRISSAYHQVKAGGDLAALTGICKALVELDDQSRESGGEPFLDHGFLAEHGHGHESFIEWLRVQDWDELERRSALARAAMESTARIYGRAKSAIGIYGMGLTQHRAGVETVQMVMNLLLLRGNIGRDGAGVCPVRGHSNVQGQRTVGISEKPELVPLDKLAEQFGFEPPREEGLATVDACEEILAGRIEAFVILGGNFVRAVPDTGRFEPAWRRIRLTVNVATKLNRSQIIPGEISFILPVIGRIEKDRQAAGDQAVSMEDTSGCIHGSKGVRNPASPHLISEVRFIAEIAKATLDPNPKLRWDDWTNDYSLIRREIGVTYPEIFYDYETRMWEPGGFKRPMPARERIWKTKTGRANLITPKGLDEDLDMPEVGHDVLRLMTLRSNDQFNTTVYGYHDRFRGISGTRDIVFMNRDDIARLGLVEGGTVRLQTASNDGVHRELGGLAVVGYDMPAGCIGAYYPEANVLLPMNHYAEGSKTPAAKSIPVTIHKQSAGVVEPGLVVAA</sequence>
<evidence type="ECO:0000259" key="11">
    <source>
        <dbReference type="Pfam" id="PF01568"/>
    </source>
</evidence>
<dbReference type="PIRSF" id="PIRSF000144">
    <property type="entry name" value="CbbBc"/>
    <property type="match status" value="1"/>
</dbReference>
<evidence type="ECO:0000256" key="4">
    <source>
        <dbReference type="ARBA" id="ARBA00022485"/>
    </source>
</evidence>
<protein>
    <submittedName>
        <fullName evidence="12">FdhF/YdeP family oxidoreductase</fullName>
    </submittedName>
</protein>
<dbReference type="SUPFAM" id="SSF53706">
    <property type="entry name" value="Formate dehydrogenase/DMSO reductase, domains 1-3"/>
    <property type="match status" value="1"/>
</dbReference>
<keyword evidence="7" id="KW-0560">Oxidoreductase</keyword>
<dbReference type="Gene3D" id="3.40.228.10">
    <property type="entry name" value="Dimethylsulfoxide Reductase, domain 2"/>
    <property type="match status" value="1"/>
</dbReference>
<keyword evidence="5" id="KW-0500">Molybdenum</keyword>
<accession>A0A5R9J9Z0</accession>
<dbReference type="CDD" id="cd02787">
    <property type="entry name" value="MopB_CT_ydeP"/>
    <property type="match status" value="1"/>
</dbReference>
<reference evidence="12 13" key="1">
    <citation type="submission" date="2019-05" db="EMBL/GenBank/DDBJ databases">
        <authorList>
            <person name="Pankratov T."/>
            <person name="Grouzdev D."/>
        </authorList>
    </citation>
    <scope>NUCLEOTIDE SEQUENCE [LARGE SCALE GENOMIC DNA]</scope>
    <source>
        <strain evidence="12 13">KEBCLARHB70R</strain>
    </source>
</reference>
<dbReference type="GO" id="GO:0043546">
    <property type="term" value="F:molybdopterin cofactor binding"/>
    <property type="evidence" value="ECO:0007669"/>
    <property type="project" value="InterPro"/>
</dbReference>
<evidence type="ECO:0000313" key="12">
    <source>
        <dbReference type="EMBL" id="TLU72421.1"/>
    </source>
</evidence>
<dbReference type="EMBL" id="VCDI01000003">
    <property type="protein sequence ID" value="TLU72421.1"/>
    <property type="molecule type" value="Genomic_DNA"/>
</dbReference>
<dbReference type="PANTHER" id="PTHR43105:SF4">
    <property type="entry name" value="PROTEIN YDEP"/>
    <property type="match status" value="1"/>
</dbReference>
<evidence type="ECO:0000313" key="13">
    <source>
        <dbReference type="Proteomes" id="UP000305654"/>
    </source>
</evidence>
<gene>
    <name evidence="12" type="ORF">FE263_10125</name>
</gene>
<evidence type="ECO:0000259" key="10">
    <source>
        <dbReference type="Pfam" id="PF00384"/>
    </source>
</evidence>
<evidence type="ECO:0000256" key="5">
    <source>
        <dbReference type="ARBA" id="ARBA00022505"/>
    </source>
</evidence>
<keyword evidence="4" id="KW-0004">4Fe-4S</keyword>
<dbReference type="InterPro" id="IPR041953">
    <property type="entry name" value="YdeP_MopB"/>
</dbReference>
<keyword evidence="13" id="KW-1185">Reference proteome</keyword>
<dbReference type="RefSeq" id="WP_138325883.1">
    <property type="nucleotide sequence ID" value="NZ_VCDI01000003.1"/>
</dbReference>
<evidence type="ECO:0000256" key="9">
    <source>
        <dbReference type="ARBA" id="ARBA00023014"/>
    </source>
</evidence>
<evidence type="ECO:0000256" key="1">
    <source>
        <dbReference type="ARBA" id="ARBA00001942"/>
    </source>
</evidence>
<dbReference type="GO" id="GO:0008863">
    <property type="term" value="F:formate dehydrogenase (NAD+) activity"/>
    <property type="evidence" value="ECO:0007669"/>
    <property type="project" value="InterPro"/>
</dbReference>
<dbReference type="Pfam" id="PF01568">
    <property type="entry name" value="Molydop_binding"/>
    <property type="match status" value="1"/>
</dbReference>
<evidence type="ECO:0000256" key="6">
    <source>
        <dbReference type="ARBA" id="ARBA00022723"/>
    </source>
</evidence>
<dbReference type="AlphaFoldDB" id="A0A5R9J9Z0"/>
<dbReference type="Gene3D" id="3.40.50.740">
    <property type="match status" value="1"/>
</dbReference>
<dbReference type="InterPro" id="IPR010046">
    <property type="entry name" value="Mopterin_OxRdtse_a_bac"/>
</dbReference>
<comment type="caution">
    <text evidence="12">The sequence shown here is derived from an EMBL/GenBank/DDBJ whole genome shotgun (WGS) entry which is preliminary data.</text>
</comment>
<dbReference type="GO" id="GO:0016020">
    <property type="term" value="C:membrane"/>
    <property type="evidence" value="ECO:0007669"/>
    <property type="project" value="TreeGrafter"/>
</dbReference>
<comment type="cofactor">
    <cofactor evidence="1">
        <name>Mo-bis(molybdopterin guanine dinucleotide)</name>
        <dbReference type="ChEBI" id="CHEBI:60539"/>
    </cofactor>
</comment>